<keyword evidence="6" id="KW-1185">Reference proteome</keyword>
<keyword evidence="3" id="KW-0812">Transmembrane</keyword>
<dbReference type="SUPFAM" id="SSF48452">
    <property type="entry name" value="TPR-like"/>
    <property type="match status" value="1"/>
</dbReference>
<dbReference type="OrthoDB" id="9807628at2"/>
<feature type="transmembrane region" description="Helical" evidence="3">
    <location>
        <begin position="15"/>
        <end position="31"/>
    </location>
</feature>
<evidence type="ECO:0000313" key="5">
    <source>
        <dbReference type="EMBL" id="ADV26561.1"/>
    </source>
</evidence>
<organism evidence="5 6">
    <name type="scientific">Pseudoxanthomonas suwonensis (strain 11-1)</name>
    <dbReference type="NCBI Taxonomy" id="743721"/>
    <lineage>
        <taxon>Bacteria</taxon>
        <taxon>Pseudomonadati</taxon>
        <taxon>Pseudomonadota</taxon>
        <taxon>Gammaproteobacteria</taxon>
        <taxon>Lysobacterales</taxon>
        <taxon>Lysobacteraceae</taxon>
        <taxon>Pseudoxanthomonas</taxon>
    </lineage>
</organism>
<sequence length="574" mass="61771">MSGWLSLVHFQRPQWLWALLLLPLLWTVWGLRRRRQDWRDVVDPHLLQVLLVPARGHAWLRLASMSVAVLLAVLALAGPGWRKAPQPLLQARMPLVIALDLSSSIATPDLPPSRLAQARAKLDSLLQQRDGEVALVAWAEDAYTVAPLTADAANVALFLDALAPDVMPVDGHRADRAITHAAGLLRQAGFERGRILLLAADANVQSRAIAAATAAAGYQVSVLGLGTPEGATYRDGGGALRVSRRNDAALRALAAAGQGRYATLTIDDSDLALLGATAAEGVETTEEPGGAPAWLDQGYWLLLPLLLVAAFAFRRGAPLLALPLLLWVMPVAPAQAADSPWLRPDQQAQKQLERGVEAYRRGDYEAAAEAFAAAGERGAEAQYNLGNALARKGRYEDALKAYDRALAQAPAMEDALANRQVVEAAMRRQPPQGGAGQSGDAGRQGQGKPEDEAGQGEGEGGQDAPPQSAQDGAGGSRPPQDRPDEAARDEDPAAAQARQEQADREQSERMRQAMERDAGAQEEAEARAPAPGDPRERERRQAHEAWLQRVPDDPGGLLRAKFQLEHERRRKEGR</sequence>
<dbReference type="PANTHER" id="PTHR22550">
    <property type="entry name" value="SPORE GERMINATION PROTEIN"/>
    <property type="match status" value="1"/>
</dbReference>
<feature type="compositionally biased region" description="Basic and acidic residues" evidence="2">
    <location>
        <begin position="533"/>
        <end position="543"/>
    </location>
</feature>
<dbReference type="InterPro" id="IPR050768">
    <property type="entry name" value="UPF0353/GerABKA_families"/>
</dbReference>
<dbReference type="Pfam" id="PF13432">
    <property type="entry name" value="TPR_16"/>
    <property type="match status" value="1"/>
</dbReference>
<dbReference type="RefSeq" id="WP_013534391.1">
    <property type="nucleotide sequence ID" value="NC_014924.1"/>
</dbReference>
<reference evidence="5 6" key="1">
    <citation type="submission" date="2011-01" db="EMBL/GenBank/DDBJ databases">
        <title>Complete sequence of Pseudoxanthomonas suwonensis 11-1.</title>
        <authorList>
            <consortium name="US DOE Joint Genome Institute"/>
            <person name="Lucas S."/>
            <person name="Copeland A."/>
            <person name="Lapidus A."/>
            <person name="Cheng J.-F."/>
            <person name="Goodwin L."/>
            <person name="Pitluck S."/>
            <person name="Teshima H."/>
            <person name="Detter J.C."/>
            <person name="Han C."/>
            <person name="Tapia R."/>
            <person name="Land M."/>
            <person name="Hauser L."/>
            <person name="Kyrpides N."/>
            <person name="Ivanova N."/>
            <person name="Ovchinnikova G."/>
            <person name="Siebers A.K."/>
            <person name="Allgaier M."/>
            <person name="Thelen M.P."/>
            <person name="Hugenholtz P."/>
            <person name="Gladden J."/>
            <person name="Woyke T."/>
        </authorList>
    </citation>
    <scope>NUCLEOTIDE SEQUENCE [LARGE SCALE GENOMIC DNA]</scope>
    <source>
        <strain evidence="6">11-1</strain>
    </source>
</reference>
<feature type="region of interest" description="Disordered" evidence="2">
    <location>
        <begin position="427"/>
        <end position="574"/>
    </location>
</feature>
<dbReference type="STRING" id="743721.Psesu_0708"/>
<keyword evidence="3" id="KW-0472">Membrane</keyword>
<dbReference type="PROSITE" id="PS50293">
    <property type="entry name" value="TPR_REGION"/>
    <property type="match status" value="1"/>
</dbReference>
<evidence type="ECO:0000256" key="3">
    <source>
        <dbReference type="SAM" id="Phobius"/>
    </source>
</evidence>
<proteinExistence type="predicted"/>
<dbReference type="SMART" id="SM00028">
    <property type="entry name" value="TPR"/>
    <property type="match status" value="1"/>
</dbReference>
<feature type="transmembrane region" description="Helical" evidence="3">
    <location>
        <begin position="58"/>
        <end position="81"/>
    </location>
</feature>
<accession>E6WRA3</accession>
<dbReference type="InterPro" id="IPR002035">
    <property type="entry name" value="VWF_A"/>
</dbReference>
<dbReference type="Gene3D" id="3.40.50.410">
    <property type="entry name" value="von Willebrand factor, type A domain"/>
    <property type="match status" value="1"/>
</dbReference>
<dbReference type="SUPFAM" id="SSF53300">
    <property type="entry name" value="vWA-like"/>
    <property type="match status" value="1"/>
</dbReference>
<dbReference type="InterPro" id="IPR011990">
    <property type="entry name" value="TPR-like_helical_dom_sf"/>
</dbReference>
<evidence type="ECO:0000256" key="1">
    <source>
        <dbReference type="PROSITE-ProRule" id="PRU00339"/>
    </source>
</evidence>
<feature type="compositionally biased region" description="Basic and acidic residues" evidence="2">
    <location>
        <begin position="479"/>
        <end position="491"/>
    </location>
</feature>
<keyword evidence="3" id="KW-1133">Transmembrane helix</keyword>
<evidence type="ECO:0000256" key="2">
    <source>
        <dbReference type="SAM" id="MobiDB-lite"/>
    </source>
</evidence>
<feature type="repeat" description="TPR" evidence="1">
    <location>
        <begin position="379"/>
        <end position="412"/>
    </location>
</feature>
<dbReference type="InterPro" id="IPR019734">
    <property type="entry name" value="TPR_rpt"/>
</dbReference>
<evidence type="ECO:0000259" key="4">
    <source>
        <dbReference type="Pfam" id="PF13519"/>
    </source>
</evidence>
<dbReference type="eggNOG" id="COG2304">
    <property type="taxonomic scope" value="Bacteria"/>
</dbReference>
<dbReference type="PROSITE" id="PS50005">
    <property type="entry name" value="TPR"/>
    <property type="match status" value="1"/>
</dbReference>
<name>E6WRA3_PSEUU</name>
<dbReference type="eggNOG" id="COG0457">
    <property type="taxonomic scope" value="Bacteria"/>
</dbReference>
<feature type="compositionally biased region" description="Gly residues" evidence="2">
    <location>
        <begin position="433"/>
        <end position="445"/>
    </location>
</feature>
<evidence type="ECO:0000313" key="6">
    <source>
        <dbReference type="Proteomes" id="UP000008632"/>
    </source>
</evidence>
<dbReference type="InterPro" id="IPR036465">
    <property type="entry name" value="vWFA_dom_sf"/>
</dbReference>
<dbReference type="KEGG" id="psu:Psesu_0708"/>
<gene>
    <name evidence="5" type="ordered locus">Psesu_0708</name>
</gene>
<dbReference type="Pfam" id="PF13519">
    <property type="entry name" value="VWA_2"/>
    <property type="match status" value="1"/>
</dbReference>
<dbReference type="HOGENOM" id="CLU_024570_3_2_6"/>
<dbReference type="Gene3D" id="1.25.40.10">
    <property type="entry name" value="Tetratricopeptide repeat domain"/>
    <property type="match status" value="1"/>
</dbReference>
<feature type="compositionally biased region" description="Basic and acidic residues" evidence="2">
    <location>
        <begin position="500"/>
        <end position="519"/>
    </location>
</feature>
<dbReference type="Proteomes" id="UP000008632">
    <property type="component" value="Chromosome"/>
</dbReference>
<dbReference type="AlphaFoldDB" id="E6WRA3"/>
<dbReference type="PANTHER" id="PTHR22550:SF14">
    <property type="entry name" value="VWFA DOMAIN-CONTAINING PROTEIN"/>
    <property type="match status" value="1"/>
</dbReference>
<protein>
    <submittedName>
        <fullName evidence="5">Tetratricopeptide TPR_1 repeat-containing protein</fullName>
    </submittedName>
</protein>
<keyword evidence="1" id="KW-0802">TPR repeat</keyword>
<feature type="domain" description="VWFA" evidence="4">
    <location>
        <begin position="95"/>
        <end position="201"/>
    </location>
</feature>
<dbReference type="EMBL" id="CP002446">
    <property type="protein sequence ID" value="ADV26561.1"/>
    <property type="molecule type" value="Genomic_DNA"/>
</dbReference>